<gene>
    <name evidence="2" type="ORF">B0H63DRAFT_294187</name>
</gene>
<evidence type="ECO:0000256" key="1">
    <source>
        <dbReference type="SAM" id="MobiDB-lite"/>
    </source>
</evidence>
<feature type="region of interest" description="Disordered" evidence="1">
    <location>
        <begin position="78"/>
        <end position="97"/>
    </location>
</feature>
<proteinExistence type="predicted"/>
<reference evidence="2" key="2">
    <citation type="submission" date="2023-06" db="EMBL/GenBank/DDBJ databases">
        <authorList>
            <consortium name="Lawrence Berkeley National Laboratory"/>
            <person name="Haridas S."/>
            <person name="Hensen N."/>
            <person name="Bonometti L."/>
            <person name="Westerberg I."/>
            <person name="Brannstrom I.O."/>
            <person name="Guillou S."/>
            <person name="Cros-Aarteil S."/>
            <person name="Calhoun S."/>
            <person name="Kuo A."/>
            <person name="Mondo S."/>
            <person name="Pangilinan J."/>
            <person name="Riley R."/>
            <person name="LaButti K."/>
            <person name="Andreopoulos B."/>
            <person name="Lipzen A."/>
            <person name="Chen C."/>
            <person name="Yanf M."/>
            <person name="Daum C."/>
            <person name="Ng V."/>
            <person name="Clum A."/>
            <person name="Steindorff A."/>
            <person name="Ohm R."/>
            <person name="Martin F."/>
            <person name="Silar P."/>
            <person name="Natvig D."/>
            <person name="Lalanne C."/>
            <person name="Gautier V."/>
            <person name="Ament-velasquez S.L."/>
            <person name="Kruys A."/>
            <person name="Hutchinson M.I."/>
            <person name="Powell A.J."/>
            <person name="Barry K."/>
            <person name="Miller A.N."/>
            <person name="Grigoriev I.V."/>
            <person name="Debuchy R."/>
            <person name="Gladieux P."/>
            <person name="Thoren M.H."/>
            <person name="Johannesson H."/>
        </authorList>
    </citation>
    <scope>NUCLEOTIDE SEQUENCE</scope>
    <source>
        <strain evidence="2">CBS 232.78</strain>
    </source>
</reference>
<accession>A0AAE0N7L1</accession>
<organism evidence="2 3">
    <name type="scientific">Podospora didyma</name>
    <dbReference type="NCBI Taxonomy" id="330526"/>
    <lineage>
        <taxon>Eukaryota</taxon>
        <taxon>Fungi</taxon>
        <taxon>Dikarya</taxon>
        <taxon>Ascomycota</taxon>
        <taxon>Pezizomycotina</taxon>
        <taxon>Sordariomycetes</taxon>
        <taxon>Sordariomycetidae</taxon>
        <taxon>Sordariales</taxon>
        <taxon>Podosporaceae</taxon>
        <taxon>Podospora</taxon>
    </lineage>
</organism>
<dbReference type="Proteomes" id="UP001285441">
    <property type="component" value="Unassembled WGS sequence"/>
</dbReference>
<reference evidence="2" key="1">
    <citation type="journal article" date="2023" name="Mol. Phylogenet. Evol.">
        <title>Genome-scale phylogeny and comparative genomics of the fungal order Sordariales.</title>
        <authorList>
            <person name="Hensen N."/>
            <person name="Bonometti L."/>
            <person name="Westerberg I."/>
            <person name="Brannstrom I.O."/>
            <person name="Guillou S."/>
            <person name="Cros-Aarteil S."/>
            <person name="Calhoun S."/>
            <person name="Haridas S."/>
            <person name="Kuo A."/>
            <person name="Mondo S."/>
            <person name="Pangilinan J."/>
            <person name="Riley R."/>
            <person name="LaButti K."/>
            <person name="Andreopoulos B."/>
            <person name="Lipzen A."/>
            <person name="Chen C."/>
            <person name="Yan M."/>
            <person name="Daum C."/>
            <person name="Ng V."/>
            <person name="Clum A."/>
            <person name="Steindorff A."/>
            <person name="Ohm R.A."/>
            <person name="Martin F."/>
            <person name="Silar P."/>
            <person name="Natvig D.O."/>
            <person name="Lalanne C."/>
            <person name="Gautier V."/>
            <person name="Ament-Velasquez S.L."/>
            <person name="Kruys A."/>
            <person name="Hutchinson M.I."/>
            <person name="Powell A.J."/>
            <person name="Barry K."/>
            <person name="Miller A.N."/>
            <person name="Grigoriev I.V."/>
            <person name="Debuchy R."/>
            <person name="Gladieux P."/>
            <person name="Hiltunen Thoren M."/>
            <person name="Johannesson H."/>
        </authorList>
    </citation>
    <scope>NUCLEOTIDE SEQUENCE</scope>
    <source>
        <strain evidence="2">CBS 232.78</strain>
    </source>
</reference>
<protein>
    <submittedName>
        <fullName evidence="2">Uncharacterized protein</fullName>
    </submittedName>
</protein>
<sequence>MDHRRNTHFAGGARRLLRALSLSRPLYLQALVGTDLTHVGYSSSTGADDSPLELELAPWPSVGSASDLLRQSLKLSTTTTTAADNCDDNEENHGPELCDLYQSSTTRIPTRASRSVSPAPSSSRSSSSSCSTESLASTSESLSDARRVEAAPGRRARSRSSGRSQRSGDERRSRSPPTPTKDNCETLWRQYWD</sequence>
<feature type="region of interest" description="Disordered" evidence="1">
    <location>
        <begin position="104"/>
        <end position="193"/>
    </location>
</feature>
<evidence type="ECO:0000313" key="3">
    <source>
        <dbReference type="Proteomes" id="UP001285441"/>
    </source>
</evidence>
<keyword evidence="3" id="KW-1185">Reference proteome</keyword>
<feature type="compositionally biased region" description="Low complexity" evidence="1">
    <location>
        <begin position="113"/>
        <end position="142"/>
    </location>
</feature>
<dbReference type="EMBL" id="JAULSW010000008">
    <property type="protein sequence ID" value="KAK3372404.1"/>
    <property type="molecule type" value="Genomic_DNA"/>
</dbReference>
<name>A0AAE0N7L1_9PEZI</name>
<comment type="caution">
    <text evidence="2">The sequence shown here is derived from an EMBL/GenBank/DDBJ whole genome shotgun (WGS) entry which is preliminary data.</text>
</comment>
<evidence type="ECO:0000313" key="2">
    <source>
        <dbReference type="EMBL" id="KAK3372404.1"/>
    </source>
</evidence>
<dbReference type="AlphaFoldDB" id="A0AAE0N7L1"/>